<reference evidence="2 3" key="1">
    <citation type="submission" date="2019-02" db="EMBL/GenBank/DDBJ databases">
        <authorList>
            <person name="Slukin P."/>
            <person name="Fursova N."/>
            <person name="Ermolenko Z."/>
            <person name="Mayskaya N."/>
            <person name="Kislichkina A."/>
            <person name="Mukhina T."/>
            <person name="Sizova A."/>
            <person name="Bogun A."/>
        </authorList>
    </citation>
    <scope>NUCLEOTIDE SEQUENCE [LARGE SCALE GENOMIC DNA]</scope>
    <source>
        <strain evidence="3">SCPM-O-B-8431(U15)</strain>
    </source>
</reference>
<dbReference type="AlphaFoldDB" id="A0A4Q4I165"/>
<keyword evidence="1" id="KW-0812">Transmembrane</keyword>
<proteinExistence type="predicted"/>
<gene>
    <name evidence="2" type="ORF">EWK56_21710</name>
</gene>
<comment type="caution">
    <text evidence="2">The sequence shown here is derived from an EMBL/GenBank/DDBJ whole genome shotgun (WGS) entry which is preliminary data.</text>
</comment>
<sequence length="64" mass="7130">MTARITNKKHLGVIYIFSAALFSLFTVSKKTPEAKQTRIINLPDASITKMNPSSYGKYSNHNGK</sequence>
<dbReference type="EMBL" id="SERV01000017">
    <property type="protein sequence ID" value="RYL79063.1"/>
    <property type="molecule type" value="Genomic_DNA"/>
</dbReference>
<dbReference type="RefSeq" id="WP_130091694.1">
    <property type="nucleotide sequence ID" value="NZ_BFWO01000020.1"/>
</dbReference>
<organism evidence="2 3">
    <name type="scientific">Escherichia coli</name>
    <dbReference type="NCBI Taxonomy" id="562"/>
    <lineage>
        <taxon>Bacteria</taxon>
        <taxon>Pseudomonadati</taxon>
        <taxon>Pseudomonadota</taxon>
        <taxon>Gammaproteobacteria</taxon>
        <taxon>Enterobacterales</taxon>
        <taxon>Enterobacteriaceae</taxon>
        <taxon>Escherichia</taxon>
    </lineage>
</organism>
<evidence type="ECO:0000313" key="3">
    <source>
        <dbReference type="Proteomes" id="UP000291778"/>
    </source>
</evidence>
<protein>
    <submittedName>
        <fullName evidence="2">Uncharacterized protein</fullName>
    </submittedName>
</protein>
<accession>A0A4Q4I165</accession>
<evidence type="ECO:0000313" key="2">
    <source>
        <dbReference type="EMBL" id="RYL79063.1"/>
    </source>
</evidence>
<feature type="transmembrane region" description="Helical" evidence="1">
    <location>
        <begin position="12"/>
        <end position="28"/>
    </location>
</feature>
<dbReference type="Proteomes" id="UP000291778">
    <property type="component" value="Unassembled WGS sequence"/>
</dbReference>
<evidence type="ECO:0000256" key="1">
    <source>
        <dbReference type="SAM" id="Phobius"/>
    </source>
</evidence>
<keyword evidence="1" id="KW-1133">Transmembrane helix</keyword>
<keyword evidence="1" id="KW-0472">Membrane</keyword>
<name>A0A4Q4I165_ECOLX</name>